<accession>A0A820X2N9</accession>
<protein>
    <submittedName>
        <fullName evidence="1">Uncharacterized protein</fullName>
    </submittedName>
</protein>
<dbReference type="InterPro" id="IPR029063">
    <property type="entry name" value="SAM-dependent_MTases_sf"/>
</dbReference>
<dbReference type="SUPFAM" id="SSF53335">
    <property type="entry name" value="S-adenosyl-L-methionine-dependent methyltransferases"/>
    <property type="match status" value="1"/>
</dbReference>
<organism evidence="1 2">
    <name type="scientific">Rotaria magnacalcarata</name>
    <dbReference type="NCBI Taxonomy" id="392030"/>
    <lineage>
        <taxon>Eukaryota</taxon>
        <taxon>Metazoa</taxon>
        <taxon>Spiralia</taxon>
        <taxon>Gnathifera</taxon>
        <taxon>Rotifera</taxon>
        <taxon>Eurotatoria</taxon>
        <taxon>Bdelloidea</taxon>
        <taxon>Philodinida</taxon>
        <taxon>Philodinidae</taxon>
        <taxon>Rotaria</taxon>
    </lineage>
</organism>
<dbReference type="EMBL" id="CAJOBG010057160">
    <property type="protein sequence ID" value="CAF4526300.1"/>
    <property type="molecule type" value="Genomic_DNA"/>
</dbReference>
<feature type="non-terminal residue" evidence="1">
    <location>
        <position position="1"/>
    </location>
</feature>
<dbReference type="Gene3D" id="3.40.50.150">
    <property type="entry name" value="Vaccinia Virus protein VP39"/>
    <property type="match status" value="1"/>
</dbReference>
<dbReference type="Proteomes" id="UP000663866">
    <property type="component" value="Unassembled WGS sequence"/>
</dbReference>
<evidence type="ECO:0000313" key="2">
    <source>
        <dbReference type="Proteomes" id="UP000663866"/>
    </source>
</evidence>
<reference evidence="1" key="1">
    <citation type="submission" date="2021-02" db="EMBL/GenBank/DDBJ databases">
        <authorList>
            <person name="Nowell W R."/>
        </authorList>
    </citation>
    <scope>NUCLEOTIDE SEQUENCE</scope>
</reference>
<gene>
    <name evidence="1" type="ORF">OVN521_LOCUS42099</name>
</gene>
<dbReference type="AlphaFoldDB" id="A0A820X2N9"/>
<name>A0A820X2N9_9BILA</name>
<comment type="caution">
    <text evidence="1">The sequence shown here is derived from an EMBL/GenBank/DDBJ whole genome shotgun (WGS) entry which is preliminary data.</text>
</comment>
<evidence type="ECO:0000313" key="1">
    <source>
        <dbReference type="EMBL" id="CAF4526300.1"/>
    </source>
</evidence>
<proteinExistence type="predicted"/>
<keyword evidence="2" id="KW-1185">Reference proteome</keyword>
<sequence>KLREQPDCKDIVGIDISSAMIDIGRACEEAHPLGIIYHISDVQHLVRPEKKVRFCCCLLST</sequence>